<feature type="region of interest" description="Disordered" evidence="1">
    <location>
        <begin position="103"/>
        <end position="156"/>
    </location>
</feature>
<reference evidence="2" key="1">
    <citation type="journal article" date="2021" name="IMA Fungus">
        <title>Genomic characterization of three marine fungi, including Emericellopsis atlantica sp. nov. with signatures of a generalist lifestyle and marine biomass degradation.</title>
        <authorList>
            <person name="Hagestad O.C."/>
            <person name="Hou L."/>
            <person name="Andersen J.H."/>
            <person name="Hansen E.H."/>
            <person name="Altermark B."/>
            <person name="Li C."/>
            <person name="Kuhnert E."/>
            <person name="Cox R.J."/>
            <person name="Crous P.W."/>
            <person name="Spatafora J.W."/>
            <person name="Lail K."/>
            <person name="Amirebrahimi M."/>
            <person name="Lipzen A."/>
            <person name="Pangilinan J."/>
            <person name="Andreopoulos W."/>
            <person name="Hayes R.D."/>
            <person name="Ng V."/>
            <person name="Grigoriev I.V."/>
            <person name="Jackson S.A."/>
            <person name="Sutton T.D.S."/>
            <person name="Dobson A.D.W."/>
            <person name="Rama T."/>
        </authorList>
    </citation>
    <scope>NUCLEOTIDE SEQUENCE</scope>
    <source>
        <strain evidence="2">TRa3180A</strain>
    </source>
</reference>
<organism evidence="2 3">
    <name type="scientific">Calycina marina</name>
    <dbReference type="NCBI Taxonomy" id="1763456"/>
    <lineage>
        <taxon>Eukaryota</taxon>
        <taxon>Fungi</taxon>
        <taxon>Dikarya</taxon>
        <taxon>Ascomycota</taxon>
        <taxon>Pezizomycotina</taxon>
        <taxon>Leotiomycetes</taxon>
        <taxon>Helotiales</taxon>
        <taxon>Pezizellaceae</taxon>
        <taxon>Calycina</taxon>
    </lineage>
</organism>
<dbReference type="SUPFAM" id="SSF53254">
    <property type="entry name" value="Phosphoglycerate mutase-like"/>
    <property type="match status" value="1"/>
</dbReference>
<comment type="caution">
    <text evidence="2">The sequence shown here is derived from an EMBL/GenBank/DDBJ whole genome shotgun (WGS) entry which is preliminary data.</text>
</comment>
<dbReference type="EMBL" id="MU254038">
    <property type="protein sequence ID" value="KAG9242772.1"/>
    <property type="molecule type" value="Genomic_DNA"/>
</dbReference>
<keyword evidence="3" id="KW-1185">Reference proteome</keyword>
<sequence>MGWPPAVVIVVRHGARLDAADKQWHLTSPTPYDPPLTYGGWNQSKALGDRIAELLRNRETDDEFLEGDEHGHRRKRRHKVVIHSSPFTRCVQTSVAISAGLAQNPRHAHHRPATSSHHHLPMHSSPRIRSLDTGSPSLAPIPEPGSQPALSINTESETVRKSTLRIDAFLGEWLTPDYYEAITSPPASTLMVASAKVALMKKDDYTYLSQARVGSASSNKGFPGGWQSPKLVTPMALEEVDPLSALPSIAQALPRRDRTSSLSSVGDSSTFRPRSPNTKATATTTESGVYQAPTLPFAASFTDPIPTGVVGHARDACVDVDYQWDSLREPQEWGSGGEYGEEWSSMHKRFRSGLQKMVSWYEETEDPSKILSRASTSNSIQSAGNTDEDTDLILILVTHGAGCNALIGAMTNQPVLMDVPLSSLTVAVRESSLPTSSSPTTTTSPRAHLRVNSRTPTVSEKYNVPIQADISHLARPSVSASSRVPSLAGIFRERETLGSSNDARRSTAPRLPRVEPSSGNFGSIRRAATVASSAPRNHVASHQGSIGLWGAPTLPAADEPDEAEDDMILNFGDDDNAIATRGLENIPLAFSTTVSVERDTIGPLGLWGSPLPPGEADANREPGNKRRWTITNGR</sequence>
<feature type="region of interest" description="Disordered" evidence="1">
    <location>
        <begin position="498"/>
        <end position="522"/>
    </location>
</feature>
<dbReference type="InterPro" id="IPR029033">
    <property type="entry name" value="His_PPase_superfam"/>
</dbReference>
<evidence type="ECO:0000313" key="2">
    <source>
        <dbReference type="EMBL" id="KAG9242772.1"/>
    </source>
</evidence>
<dbReference type="PANTHER" id="PTHR16469">
    <property type="entry name" value="UBIQUITIN-ASSOCIATED AND SH3 DOMAIN-CONTAINING BA-RELATED"/>
    <property type="match status" value="1"/>
</dbReference>
<protein>
    <recommendedName>
        <fullName evidence="4">Phosphoglycerate mutase family protein</fullName>
    </recommendedName>
</protein>
<evidence type="ECO:0008006" key="4">
    <source>
        <dbReference type="Google" id="ProtNLM"/>
    </source>
</evidence>
<dbReference type="Gene3D" id="3.40.50.1240">
    <property type="entry name" value="Phosphoglycerate mutase-like"/>
    <property type="match status" value="2"/>
</dbReference>
<name>A0A9P8CDI1_9HELO</name>
<feature type="compositionally biased region" description="Low complexity" evidence="1">
    <location>
        <begin position="260"/>
        <end position="269"/>
    </location>
</feature>
<feature type="region of interest" description="Disordered" evidence="1">
    <location>
        <begin position="605"/>
        <end position="634"/>
    </location>
</feature>
<dbReference type="Proteomes" id="UP000887226">
    <property type="component" value="Unassembled WGS sequence"/>
</dbReference>
<gene>
    <name evidence="2" type="ORF">BJ878DRAFT_513864</name>
</gene>
<evidence type="ECO:0000313" key="3">
    <source>
        <dbReference type="Proteomes" id="UP000887226"/>
    </source>
</evidence>
<evidence type="ECO:0000256" key="1">
    <source>
        <dbReference type="SAM" id="MobiDB-lite"/>
    </source>
</evidence>
<dbReference type="OrthoDB" id="3898179at2759"/>
<proteinExistence type="predicted"/>
<feature type="compositionally biased region" description="Polar residues" evidence="1">
    <location>
        <begin position="270"/>
        <end position="287"/>
    </location>
</feature>
<feature type="compositionally biased region" description="Basic residues" evidence="1">
    <location>
        <begin position="106"/>
        <end position="121"/>
    </location>
</feature>
<dbReference type="PANTHER" id="PTHR16469:SF27">
    <property type="entry name" value="UBIQUITIN-ASSOCIATED AND SH3 DOMAIN-CONTAINING BA-RELATED"/>
    <property type="match status" value="1"/>
</dbReference>
<dbReference type="CDD" id="cd07040">
    <property type="entry name" value="HP"/>
    <property type="match status" value="1"/>
</dbReference>
<dbReference type="AlphaFoldDB" id="A0A9P8CDI1"/>
<accession>A0A9P8CDI1</accession>
<dbReference type="InterPro" id="IPR051710">
    <property type="entry name" value="Phosphatase_SH3-domain"/>
</dbReference>
<feature type="region of interest" description="Disordered" evidence="1">
    <location>
        <begin position="254"/>
        <end position="287"/>
    </location>
</feature>